<accession>F4XJJ5</accession>
<dbReference type="Proteomes" id="UP000003959">
    <property type="component" value="Unassembled WGS sequence"/>
</dbReference>
<dbReference type="Gene3D" id="1.10.10.60">
    <property type="entry name" value="Homeodomain-like"/>
    <property type="match status" value="1"/>
</dbReference>
<evidence type="ECO:0000313" key="3">
    <source>
        <dbReference type="Proteomes" id="UP000003959"/>
    </source>
</evidence>
<gene>
    <name evidence="2" type="ORF">LYNGBM3L_06630</name>
</gene>
<sequence length="61" mass="7228">MPYSLDFRKKVINYIEKGGKITEAAKVFGIGRATIYKWLNRSELKANKVERRQRKLDWKAL</sequence>
<dbReference type="EMBL" id="GL890823">
    <property type="protein sequence ID" value="EGJ35275.1"/>
    <property type="molecule type" value="Genomic_DNA"/>
</dbReference>
<protein>
    <submittedName>
        <fullName evidence="2">Transposase</fullName>
    </submittedName>
</protein>
<dbReference type="NCBIfam" id="TIGR01764">
    <property type="entry name" value="excise"/>
    <property type="match status" value="1"/>
</dbReference>
<dbReference type="InterPro" id="IPR002622">
    <property type="entry name" value="Transposase_14"/>
</dbReference>
<keyword evidence="3" id="KW-1185">Reference proteome</keyword>
<evidence type="ECO:0000313" key="2">
    <source>
        <dbReference type="EMBL" id="EGJ35275.1"/>
    </source>
</evidence>
<dbReference type="SUPFAM" id="SSF46689">
    <property type="entry name" value="Homeodomain-like"/>
    <property type="match status" value="1"/>
</dbReference>
<feature type="domain" description="Transposase Synechocystis PCC 6803" evidence="1">
    <location>
        <begin position="1"/>
        <end position="61"/>
    </location>
</feature>
<dbReference type="GO" id="GO:0003677">
    <property type="term" value="F:DNA binding"/>
    <property type="evidence" value="ECO:0007669"/>
    <property type="project" value="InterPro"/>
</dbReference>
<dbReference type="HOGENOM" id="CLU_204050_0_0_3"/>
<evidence type="ECO:0000259" key="1">
    <source>
        <dbReference type="Pfam" id="PF01710"/>
    </source>
</evidence>
<proteinExistence type="predicted"/>
<name>F4XJJ5_9CYAN</name>
<reference evidence="3" key="1">
    <citation type="journal article" date="2011" name="Proc. Natl. Acad. Sci. U.S.A.">
        <title>Genomic insights into the physiology and ecology of the marine filamentous cyanobacterium Lyngbya majuscula.</title>
        <authorList>
            <person name="Jones A.C."/>
            <person name="Monroe E.A."/>
            <person name="Podell S."/>
            <person name="Hess W.R."/>
            <person name="Klages S."/>
            <person name="Esquenazi E."/>
            <person name="Niessen S."/>
            <person name="Hoover H."/>
            <person name="Rothmann M."/>
            <person name="Lasken R.S."/>
            <person name="Yates J.R.III."/>
            <person name="Reinhardt R."/>
            <person name="Kube M."/>
            <person name="Burkart M.D."/>
            <person name="Allen E.E."/>
            <person name="Dorrestein P.C."/>
            <person name="Gerwick W.H."/>
            <person name="Gerwick L."/>
        </authorList>
    </citation>
    <scope>NUCLEOTIDE SEQUENCE [LARGE SCALE GENOMIC DNA]</scope>
    <source>
        <strain evidence="3">3L</strain>
    </source>
</reference>
<dbReference type="AlphaFoldDB" id="F4XJJ5"/>
<organism evidence="2 3">
    <name type="scientific">Moorena producens 3L</name>
    <dbReference type="NCBI Taxonomy" id="489825"/>
    <lineage>
        <taxon>Bacteria</taxon>
        <taxon>Bacillati</taxon>
        <taxon>Cyanobacteriota</taxon>
        <taxon>Cyanophyceae</taxon>
        <taxon>Coleofasciculales</taxon>
        <taxon>Coleofasciculaceae</taxon>
        <taxon>Moorena</taxon>
    </lineage>
</organism>
<dbReference type="eggNOG" id="COG3415">
    <property type="taxonomic scope" value="Bacteria"/>
</dbReference>
<dbReference type="Pfam" id="PF01710">
    <property type="entry name" value="HTH_Tnp_IS630"/>
    <property type="match status" value="1"/>
</dbReference>
<dbReference type="InterPro" id="IPR009057">
    <property type="entry name" value="Homeodomain-like_sf"/>
</dbReference>
<dbReference type="InterPro" id="IPR010093">
    <property type="entry name" value="SinI_DNA-bd"/>
</dbReference>